<dbReference type="AlphaFoldDB" id="A0A2A9M347"/>
<proteinExistence type="predicted"/>
<feature type="region of interest" description="Disordered" evidence="1">
    <location>
        <begin position="51"/>
        <end position="127"/>
    </location>
</feature>
<organism evidence="3 4">
    <name type="scientific">Besnoitia besnoiti</name>
    <name type="common">Apicomplexan protozoan</name>
    <dbReference type="NCBI Taxonomy" id="94643"/>
    <lineage>
        <taxon>Eukaryota</taxon>
        <taxon>Sar</taxon>
        <taxon>Alveolata</taxon>
        <taxon>Apicomplexa</taxon>
        <taxon>Conoidasida</taxon>
        <taxon>Coccidia</taxon>
        <taxon>Eucoccidiorida</taxon>
        <taxon>Eimeriorina</taxon>
        <taxon>Sarcocystidae</taxon>
        <taxon>Besnoitia</taxon>
    </lineage>
</organism>
<dbReference type="RefSeq" id="XP_029215653.1">
    <property type="nucleotide sequence ID" value="XM_029361298.1"/>
</dbReference>
<keyword evidence="3" id="KW-0489">Methyltransferase</keyword>
<dbReference type="PANTHER" id="PTHR13369:SF0">
    <property type="entry name" value="GLUTATHIONE S-TRANSFERASE C-TERMINAL DOMAIN-CONTAINING PROTEIN"/>
    <property type="match status" value="1"/>
</dbReference>
<dbReference type="InterPro" id="IPR029063">
    <property type="entry name" value="SAM-dependent_MTases_sf"/>
</dbReference>
<dbReference type="STRING" id="94643.A0A2A9M347"/>
<dbReference type="GO" id="GO:0008168">
    <property type="term" value="F:methyltransferase activity"/>
    <property type="evidence" value="ECO:0007669"/>
    <property type="project" value="UniProtKB-KW"/>
</dbReference>
<evidence type="ECO:0000313" key="3">
    <source>
        <dbReference type="EMBL" id="PFH31644.1"/>
    </source>
</evidence>
<evidence type="ECO:0000259" key="2">
    <source>
        <dbReference type="Pfam" id="PF13679"/>
    </source>
</evidence>
<protein>
    <submittedName>
        <fullName evidence="3">Methyltransferase domain-containing protein</fullName>
    </submittedName>
</protein>
<sequence>MRWWGTFPAFHAHQTAGLQNGETDRKSFFRVSGVVSRARKLSSRLHFVDVSPSGALEPTGDEEESVTHSAASSEATQTTVRAGTTADFSGGGSHACSGPPLNKLVEEWPPKQMTPPPHTADHEEQRASTRSCLPFPEERKSGIHVNHHSRNGEFVESGSGSTTDPSVIGGRRTQLLFDFAEFVGICRSCCVHTGGPEKAVEQTCYSEICTSTQQKEDPRVLCPTDPFEHFQTIQNAVEGGTPQPRETAFASLCSLLHHAGCELRVLGYPTKTRSGQVSLVVTFVTYLKAPPAYEALNRLCKCVETGGLPLEILIASTRAQSQSGDWLGSMAEKTGAQQLLQFAAPERKRVLKQLCRCLTGRPVERMRPPSFSMKDFAILDLTTTLRTTWPVTEFGRFSGVPDMATTTLFPPSENPQVPSSADKDANYRKYMVQKKCPQVRWMIQRVRDVYHALLSKQIHESDSLPPAPKNNKPSFRCLDVGGGKGDLGIALATAFPEFRVTVLDINATSLEAARQRARDSGILNIDFVCDDFSHYEISSDTRLIVGLHSCGGLADCILARAVALGASFLVCTCCFCKHPHLRTEFLVKRLRELHGSSLPLEQEADAEFEPGTETYSSLGRLTTVKDSGVSLTDPWPSPGGTDPKTAIGSQLERLLMTERLLPLLCRLAESSERAMSLQAMHAVNAWRMACVLEISRQPDMPPLSGSNVLAEQVLYRELCIKAFSEDYSPKNLVLTGVAR</sequence>
<accession>A0A2A9M347</accession>
<dbReference type="EMBL" id="NWUJ01000014">
    <property type="protein sequence ID" value="PFH31644.1"/>
    <property type="molecule type" value="Genomic_DNA"/>
</dbReference>
<dbReference type="CDD" id="cd02440">
    <property type="entry name" value="AdoMet_MTases"/>
    <property type="match status" value="1"/>
</dbReference>
<dbReference type="GeneID" id="40307670"/>
<evidence type="ECO:0000256" key="1">
    <source>
        <dbReference type="SAM" id="MobiDB-lite"/>
    </source>
</evidence>
<keyword evidence="4" id="KW-1185">Reference proteome</keyword>
<dbReference type="OrthoDB" id="371224at2759"/>
<feature type="compositionally biased region" description="Polar residues" evidence="1">
    <location>
        <begin position="67"/>
        <end position="82"/>
    </location>
</feature>
<dbReference type="SUPFAM" id="SSF53335">
    <property type="entry name" value="S-adenosyl-L-methionine-dependent methyltransferases"/>
    <property type="match status" value="1"/>
</dbReference>
<comment type="caution">
    <text evidence="3">The sequence shown here is derived from an EMBL/GenBank/DDBJ whole genome shotgun (WGS) entry which is preliminary data.</text>
</comment>
<feature type="domain" description="Methyltransferase" evidence="2">
    <location>
        <begin position="434"/>
        <end position="578"/>
    </location>
</feature>
<keyword evidence="3" id="KW-0808">Transferase</keyword>
<dbReference type="InterPro" id="IPR025714">
    <property type="entry name" value="Methyltranfer_dom"/>
</dbReference>
<dbReference type="Pfam" id="PF13679">
    <property type="entry name" value="Methyltransf_32"/>
    <property type="match status" value="1"/>
</dbReference>
<name>A0A2A9M347_BESBE</name>
<dbReference type="Gene3D" id="3.40.50.150">
    <property type="entry name" value="Vaccinia Virus protein VP39"/>
    <property type="match status" value="1"/>
</dbReference>
<dbReference type="PANTHER" id="PTHR13369">
    <property type="match status" value="1"/>
</dbReference>
<gene>
    <name evidence="3" type="ORF">BESB_026180</name>
</gene>
<dbReference type="VEuPathDB" id="ToxoDB:BESB_026180"/>
<dbReference type="GO" id="GO:0005737">
    <property type="term" value="C:cytoplasm"/>
    <property type="evidence" value="ECO:0007669"/>
    <property type="project" value="TreeGrafter"/>
</dbReference>
<reference evidence="3 4" key="1">
    <citation type="submission" date="2017-09" db="EMBL/GenBank/DDBJ databases">
        <title>Genome sequencing of Besnoitia besnoiti strain Bb-Ger1.</title>
        <authorList>
            <person name="Schares G."/>
            <person name="Venepally P."/>
            <person name="Lorenzi H.A."/>
        </authorList>
    </citation>
    <scope>NUCLEOTIDE SEQUENCE [LARGE SCALE GENOMIC DNA]</scope>
    <source>
        <strain evidence="3 4">Bb-Ger1</strain>
    </source>
</reference>
<dbReference type="Proteomes" id="UP000224006">
    <property type="component" value="Unassembled WGS sequence"/>
</dbReference>
<dbReference type="KEGG" id="bbes:BESB_026180"/>
<dbReference type="GO" id="GO:0032259">
    <property type="term" value="P:methylation"/>
    <property type="evidence" value="ECO:0007669"/>
    <property type="project" value="UniProtKB-KW"/>
</dbReference>
<evidence type="ECO:0000313" key="4">
    <source>
        <dbReference type="Proteomes" id="UP000224006"/>
    </source>
</evidence>